<protein>
    <submittedName>
        <fullName evidence="3">Amylo-alpha-1,6-glucosidase</fullName>
    </submittedName>
</protein>
<sequence>MNSTSSQKDYVLVEGDMFLVTNAFGDITGSADGLFYQDTRVLSDYRLSVAGQQPCLLSASVSQDNVYSTSHFTNHPLPVIGETSAPQGVLHIERRRFLWDGSMHECIVITNYSDAAADLALALHFAGDFRDMFEVRGAPRAHRGTLEPAVVGSDRVAMRYTGLDAYVRNSVIRFSHTPETLSDTVAEFRVALPPHANSELYVLVGPGSQAPGRGYFRACAARARLAMRRKQRQGARLVASGRLFQHWIDKSRADVALLTAEFPTGPYPYAGIPWYSTPFGRDAIITARQLLWLDPGLARGVLRYLAAHQAQETSAFRDAEPGKIMHETRQGEMSRLNELPFGRYYGGVDTTPLFIALAGAYVRRVDDWAFIDSLWPHLEAAAGWLAQNAQRNPEGFISYARGEATGLANQGWKDSHDSIFHQNGDNPEGPIALVEVQGYAYEAYHSLAYMAEGRGDPALALHWAQQAQRMQQAVERHFWLDDQQFYAVALDGEQRPCKVRGSNVGHLLASGLPSPERGRIVAKQLLGSAFHNGWGVRTLAREAVRYNPMSYHNGSVWPHDVALCALGIGRYGQHDGVVRLLGGVFEAASHFDMRLPELFCGFERAPGEAPIAYPVACLPQAWAAGSVFMLLQACLGIAIDAQRNKITITRPQLPFGIARLDVRHLGFAQASVDLTFQRIGKRVVCYVERQADGQAIHVDVRY</sequence>
<proteinExistence type="predicted"/>
<dbReference type="InterPro" id="IPR032856">
    <property type="entry name" value="GDE_N_bis"/>
</dbReference>
<evidence type="ECO:0000259" key="1">
    <source>
        <dbReference type="Pfam" id="PF14742"/>
    </source>
</evidence>
<dbReference type="SUPFAM" id="SSF48208">
    <property type="entry name" value="Six-hairpin glycosidases"/>
    <property type="match status" value="1"/>
</dbReference>
<dbReference type="InterPro" id="IPR012341">
    <property type="entry name" value="6hp_glycosidase-like_sf"/>
</dbReference>
<feature type="domain" description="Mannosylglycerate hydrolase MGH1-like glycoside hydrolase" evidence="2">
    <location>
        <begin position="282"/>
        <end position="588"/>
    </location>
</feature>
<dbReference type="Proteomes" id="UP000746535">
    <property type="component" value="Unassembled WGS sequence"/>
</dbReference>
<evidence type="ECO:0000313" key="4">
    <source>
        <dbReference type="Proteomes" id="UP000746535"/>
    </source>
</evidence>
<accession>A0ABX0Y8R2</accession>
<dbReference type="Gene3D" id="1.50.10.10">
    <property type="match status" value="1"/>
</dbReference>
<keyword evidence="4" id="KW-1185">Reference proteome</keyword>
<organism evidence="3 4">
    <name type="scientific">Pseudomonas quercus</name>
    <dbReference type="NCBI Taxonomy" id="2722792"/>
    <lineage>
        <taxon>Bacteria</taxon>
        <taxon>Pseudomonadati</taxon>
        <taxon>Pseudomonadota</taxon>
        <taxon>Gammaproteobacteria</taxon>
        <taxon>Pseudomonadales</taxon>
        <taxon>Pseudomonadaceae</taxon>
        <taxon>Pseudomonas</taxon>
    </lineage>
</organism>
<evidence type="ECO:0000259" key="2">
    <source>
        <dbReference type="Pfam" id="PF22422"/>
    </source>
</evidence>
<dbReference type="EMBL" id="JAAVJI010000001">
    <property type="protein sequence ID" value="NJO99349.1"/>
    <property type="molecule type" value="Genomic_DNA"/>
</dbReference>
<dbReference type="RefSeq" id="WP_168080436.1">
    <property type="nucleotide sequence ID" value="NZ_JAAVJI010000001.1"/>
</dbReference>
<dbReference type="InterPro" id="IPR054491">
    <property type="entry name" value="MGH1-like_GH"/>
</dbReference>
<gene>
    <name evidence="3" type="ORF">HBH25_00490</name>
</gene>
<name>A0ABX0Y8R2_9PSED</name>
<reference evidence="3 4" key="1">
    <citation type="submission" date="2020-03" db="EMBL/GenBank/DDBJ databases">
        <authorList>
            <person name="Wang L."/>
            <person name="He N."/>
            <person name="Li Y."/>
            <person name="Fang Y."/>
            <person name="Zhang F."/>
        </authorList>
    </citation>
    <scope>NUCLEOTIDE SEQUENCE [LARGE SCALE GENOMIC DNA]</scope>
    <source>
        <strain evidence="4">hsmgli-8</strain>
    </source>
</reference>
<comment type="caution">
    <text evidence="3">The sequence shown here is derived from an EMBL/GenBank/DDBJ whole genome shotgun (WGS) entry which is preliminary data.</text>
</comment>
<feature type="domain" description="Putative glycogen debranching enzyme N-terminal" evidence="1">
    <location>
        <begin position="12"/>
        <end position="201"/>
    </location>
</feature>
<dbReference type="Pfam" id="PF14742">
    <property type="entry name" value="GDE_N_bis"/>
    <property type="match status" value="1"/>
</dbReference>
<dbReference type="Pfam" id="PF22422">
    <property type="entry name" value="MGH1-like_GH"/>
    <property type="match status" value="1"/>
</dbReference>
<evidence type="ECO:0000313" key="3">
    <source>
        <dbReference type="EMBL" id="NJO99349.1"/>
    </source>
</evidence>
<dbReference type="InterPro" id="IPR008928">
    <property type="entry name" value="6-hairpin_glycosidase_sf"/>
</dbReference>